<feature type="transmembrane region" description="Helical" evidence="9">
    <location>
        <begin position="136"/>
        <end position="158"/>
    </location>
</feature>
<dbReference type="Pfam" id="PF16927">
    <property type="entry name" value="HisKA_7TM"/>
    <property type="match status" value="1"/>
</dbReference>
<sequence>MTLNIISLLFTALASFALGIFVFSRGRQRLSNIFLALLAASIGVWCFGQFMGEIVPGKEAVIFWSRVNVGAAVLIPLFYLSFIISFIDRLAEDRPILAAAYFTNAILLLMVLTPYFVADVAPRLGYRYYPTPGPVYAVFAVFLLVQFVFAFVRLFGFLRRSQGGLRNQARYIFFSSVVGLAGGATAFFPVFNLNLPVISYIVLPFYLAILAYAIVKHHLLDIELVFREGLIYSTLTIFFAVFYALAILISNRIFTNLTSFNELSATLIVVFASVIVFQPLRDRVQSAVDRLFFKGDYFYKKTINDLSAENLKLYRGLLQADKLSALGTIAAGLAHEIKNPLASIKGLTQVLPENLDDPDFIKKYSEIVPRQLDRVNRIVEDLLDFGHPAGLIMAEVDLARELEGVLRLVENQGRKSDIEIVRNFAPLPPVQGSAEKLTQAFMNIILNAMQAMPDGGAVNVKCQMTNDKCLIEIADSGEGIPAERLPNIFDPFYTTKESGTGMGLAVTHRIIREHNGAIEVESEVGKGTTFKICLPIRPEPSA</sequence>
<evidence type="ECO:0000256" key="9">
    <source>
        <dbReference type="SAM" id="Phobius"/>
    </source>
</evidence>
<dbReference type="GO" id="GO:0005524">
    <property type="term" value="F:ATP binding"/>
    <property type="evidence" value="ECO:0007669"/>
    <property type="project" value="UniProtKB-KW"/>
</dbReference>
<dbReference type="InterPro" id="IPR005467">
    <property type="entry name" value="His_kinase_dom"/>
</dbReference>
<feature type="transmembrane region" description="Helical" evidence="9">
    <location>
        <begin position="197"/>
        <end position="215"/>
    </location>
</feature>
<keyword evidence="8" id="KW-0902">Two-component regulatory system</keyword>
<organism evidence="11 12">
    <name type="scientific">candidate division WOR-1 bacterium RIFCSPHIGHO2_01_FULL_53_15</name>
    <dbReference type="NCBI Taxonomy" id="1802564"/>
    <lineage>
        <taxon>Bacteria</taxon>
        <taxon>Bacillati</taxon>
        <taxon>Saganbacteria</taxon>
    </lineage>
</organism>
<dbReference type="PANTHER" id="PTHR43065">
    <property type="entry name" value="SENSOR HISTIDINE KINASE"/>
    <property type="match status" value="1"/>
</dbReference>
<evidence type="ECO:0000259" key="10">
    <source>
        <dbReference type="PROSITE" id="PS50109"/>
    </source>
</evidence>
<proteinExistence type="predicted"/>
<keyword evidence="9" id="KW-0812">Transmembrane</keyword>
<feature type="transmembrane region" description="Helical" evidence="9">
    <location>
        <begin position="230"/>
        <end position="251"/>
    </location>
</feature>
<feature type="domain" description="Histidine kinase" evidence="10">
    <location>
        <begin position="332"/>
        <end position="538"/>
    </location>
</feature>
<dbReference type="AlphaFoldDB" id="A0A1F4Q3L1"/>
<keyword evidence="9" id="KW-0472">Membrane</keyword>
<dbReference type="GO" id="GO:0000155">
    <property type="term" value="F:phosphorelay sensor kinase activity"/>
    <property type="evidence" value="ECO:0007669"/>
    <property type="project" value="InterPro"/>
</dbReference>
<dbReference type="CDD" id="cd00082">
    <property type="entry name" value="HisKA"/>
    <property type="match status" value="1"/>
</dbReference>
<dbReference type="SMART" id="SM00388">
    <property type="entry name" value="HisKA"/>
    <property type="match status" value="1"/>
</dbReference>
<keyword evidence="3" id="KW-0597">Phosphoprotein</keyword>
<evidence type="ECO:0000256" key="4">
    <source>
        <dbReference type="ARBA" id="ARBA00022679"/>
    </source>
</evidence>
<dbReference type="Gene3D" id="3.30.565.10">
    <property type="entry name" value="Histidine kinase-like ATPase, C-terminal domain"/>
    <property type="match status" value="1"/>
</dbReference>
<keyword evidence="6" id="KW-0418">Kinase</keyword>
<dbReference type="SUPFAM" id="SSF47384">
    <property type="entry name" value="Homodimeric domain of signal transducing histidine kinase"/>
    <property type="match status" value="1"/>
</dbReference>
<evidence type="ECO:0000256" key="5">
    <source>
        <dbReference type="ARBA" id="ARBA00022741"/>
    </source>
</evidence>
<dbReference type="SMART" id="SM00387">
    <property type="entry name" value="HATPase_c"/>
    <property type="match status" value="1"/>
</dbReference>
<dbReference type="PANTHER" id="PTHR43065:SF10">
    <property type="entry name" value="PEROXIDE STRESS-ACTIVATED HISTIDINE KINASE MAK3"/>
    <property type="match status" value="1"/>
</dbReference>
<evidence type="ECO:0000313" key="12">
    <source>
        <dbReference type="Proteomes" id="UP000178724"/>
    </source>
</evidence>
<feature type="transmembrane region" description="Helical" evidence="9">
    <location>
        <begin position="96"/>
        <end position="116"/>
    </location>
</feature>
<dbReference type="InterPro" id="IPR036890">
    <property type="entry name" value="HATPase_C_sf"/>
</dbReference>
<keyword evidence="7" id="KW-0067">ATP-binding</keyword>
<keyword evidence="9" id="KW-1133">Transmembrane helix</keyword>
<dbReference type="PRINTS" id="PR00344">
    <property type="entry name" value="BCTRLSENSOR"/>
</dbReference>
<feature type="transmembrane region" description="Helical" evidence="9">
    <location>
        <begin position="6"/>
        <end position="23"/>
    </location>
</feature>
<gene>
    <name evidence="11" type="ORF">A2625_03250</name>
</gene>
<dbReference type="SUPFAM" id="SSF55874">
    <property type="entry name" value="ATPase domain of HSP90 chaperone/DNA topoisomerase II/histidine kinase"/>
    <property type="match status" value="1"/>
</dbReference>
<evidence type="ECO:0000256" key="8">
    <source>
        <dbReference type="ARBA" id="ARBA00023012"/>
    </source>
</evidence>
<evidence type="ECO:0000256" key="7">
    <source>
        <dbReference type="ARBA" id="ARBA00022840"/>
    </source>
</evidence>
<reference evidence="11 12" key="1">
    <citation type="journal article" date="2016" name="Nat. Commun.">
        <title>Thousands of microbial genomes shed light on interconnected biogeochemical processes in an aquifer system.</title>
        <authorList>
            <person name="Anantharaman K."/>
            <person name="Brown C.T."/>
            <person name="Hug L.A."/>
            <person name="Sharon I."/>
            <person name="Castelle C.J."/>
            <person name="Probst A.J."/>
            <person name="Thomas B.C."/>
            <person name="Singh A."/>
            <person name="Wilkins M.J."/>
            <person name="Karaoz U."/>
            <person name="Brodie E.L."/>
            <person name="Williams K.H."/>
            <person name="Hubbard S.S."/>
            <person name="Banfield J.F."/>
        </authorList>
    </citation>
    <scope>NUCLEOTIDE SEQUENCE [LARGE SCALE GENOMIC DNA]</scope>
</reference>
<dbReference type="PROSITE" id="PS50109">
    <property type="entry name" value="HIS_KIN"/>
    <property type="match status" value="1"/>
</dbReference>
<evidence type="ECO:0000256" key="2">
    <source>
        <dbReference type="ARBA" id="ARBA00012438"/>
    </source>
</evidence>
<dbReference type="FunFam" id="3.30.565.10:FF:000006">
    <property type="entry name" value="Sensor histidine kinase WalK"/>
    <property type="match status" value="1"/>
</dbReference>
<dbReference type="EC" id="2.7.13.3" evidence="2"/>
<dbReference type="Pfam" id="PF00512">
    <property type="entry name" value="HisKA"/>
    <property type="match status" value="1"/>
</dbReference>
<dbReference type="Gene3D" id="1.10.287.130">
    <property type="match status" value="1"/>
</dbReference>
<dbReference type="Pfam" id="PF02518">
    <property type="entry name" value="HATPase_c"/>
    <property type="match status" value="1"/>
</dbReference>
<dbReference type="EMBL" id="METM01000007">
    <property type="protein sequence ID" value="OGB90545.1"/>
    <property type="molecule type" value="Genomic_DNA"/>
</dbReference>
<accession>A0A1F4Q3L1</accession>
<dbReference type="Proteomes" id="UP000178724">
    <property type="component" value="Unassembled WGS sequence"/>
</dbReference>
<dbReference type="InterPro" id="IPR003661">
    <property type="entry name" value="HisK_dim/P_dom"/>
</dbReference>
<name>A0A1F4Q3L1_UNCSA</name>
<protein>
    <recommendedName>
        <fullName evidence="2">histidine kinase</fullName>
        <ecNumber evidence="2">2.7.13.3</ecNumber>
    </recommendedName>
</protein>
<dbReference type="InterPro" id="IPR004358">
    <property type="entry name" value="Sig_transdc_His_kin-like_C"/>
</dbReference>
<dbReference type="InterPro" id="IPR036097">
    <property type="entry name" value="HisK_dim/P_sf"/>
</dbReference>
<evidence type="ECO:0000256" key="3">
    <source>
        <dbReference type="ARBA" id="ARBA00022553"/>
    </source>
</evidence>
<evidence type="ECO:0000256" key="1">
    <source>
        <dbReference type="ARBA" id="ARBA00000085"/>
    </source>
</evidence>
<feature type="transmembrane region" description="Helical" evidence="9">
    <location>
        <begin position="63"/>
        <end position="84"/>
    </location>
</feature>
<dbReference type="InterPro" id="IPR031621">
    <property type="entry name" value="HisKA_7TM"/>
</dbReference>
<comment type="catalytic activity">
    <reaction evidence="1">
        <text>ATP + protein L-histidine = ADP + protein N-phospho-L-histidine.</text>
        <dbReference type="EC" id="2.7.13.3"/>
    </reaction>
</comment>
<evidence type="ECO:0000313" key="11">
    <source>
        <dbReference type="EMBL" id="OGB90545.1"/>
    </source>
</evidence>
<feature type="transmembrane region" description="Helical" evidence="9">
    <location>
        <begin position="170"/>
        <end position="191"/>
    </location>
</feature>
<keyword evidence="5" id="KW-0547">Nucleotide-binding</keyword>
<feature type="transmembrane region" description="Helical" evidence="9">
    <location>
        <begin position="30"/>
        <end position="51"/>
    </location>
</feature>
<dbReference type="InterPro" id="IPR003594">
    <property type="entry name" value="HATPase_dom"/>
</dbReference>
<keyword evidence="4" id="KW-0808">Transferase</keyword>
<comment type="caution">
    <text evidence="11">The sequence shown here is derived from an EMBL/GenBank/DDBJ whole genome shotgun (WGS) entry which is preliminary data.</text>
</comment>
<evidence type="ECO:0000256" key="6">
    <source>
        <dbReference type="ARBA" id="ARBA00022777"/>
    </source>
</evidence>